<accession>A0A4Q0I1F6</accession>
<dbReference type="GO" id="GO:0005262">
    <property type="term" value="F:calcium channel activity"/>
    <property type="evidence" value="ECO:0007669"/>
    <property type="project" value="TreeGrafter"/>
</dbReference>
<feature type="transmembrane region" description="Helical" evidence="5">
    <location>
        <begin position="76"/>
        <end position="100"/>
    </location>
</feature>
<keyword evidence="3 5" id="KW-1133">Transmembrane helix</keyword>
<feature type="transmembrane region" description="Helical" evidence="5">
    <location>
        <begin position="215"/>
        <end position="234"/>
    </location>
</feature>
<organism evidence="7 8">
    <name type="scientific">Acetivibrio mesophilus</name>
    <dbReference type="NCBI Taxonomy" id="2487273"/>
    <lineage>
        <taxon>Bacteria</taxon>
        <taxon>Bacillati</taxon>
        <taxon>Bacillota</taxon>
        <taxon>Clostridia</taxon>
        <taxon>Eubacteriales</taxon>
        <taxon>Oscillospiraceae</taxon>
        <taxon>Acetivibrio</taxon>
    </lineage>
</organism>
<evidence type="ECO:0000259" key="6">
    <source>
        <dbReference type="Pfam" id="PF01699"/>
    </source>
</evidence>
<evidence type="ECO:0000256" key="3">
    <source>
        <dbReference type="ARBA" id="ARBA00022989"/>
    </source>
</evidence>
<dbReference type="Gene3D" id="1.20.1420.30">
    <property type="entry name" value="NCX, central ion-binding region"/>
    <property type="match status" value="1"/>
</dbReference>
<dbReference type="RefSeq" id="WP_128706323.1">
    <property type="nucleotide sequence ID" value="NZ_RLII01000025.1"/>
</dbReference>
<dbReference type="Proteomes" id="UP000289166">
    <property type="component" value="Unassembled WGS sequence"/>
</dbReference>
<dbReference type="InterPro" id="IPR004481">
    <property type="entry name" value="K/Na/Ca-exchanger"/>
</dbReference>
<dbReference type="OrthoDB" id="9786081at2"/>
<evidence type="ECO:0000256" key="4">
    <source>
        <dbReference type="ARBA" id="ARBA00023136"/>
    </source>
</evidence>
<dbReference type="GO" id="GO:0005886">
    <property type="term" value="C:plasma membrane"/>
    <property type="evidence" value="ECO:0007669"/>
    <property type="project" value="TreeGrafter"/>
</dbReference>
<keyword evidence="4 5" id="KW-0472">Membrane</keyword>
<dbReference type="InterPro" id="IPR004837">
    <property type="entry name" value="NaCa_Exmemb"/>
</dbReference>
<feature type="domain" description="Sodium/calcium exchanger membrane region" evidence="6">
    <location>
        <begin position="4"/>
        <end position="161"/>
    </location>
</feature>
<feature type="transmembrane region" description="Helical" evidence="5">
    <location>
        <begin position="190"/>
        <end position="209"/>
    </location>
</feature>
<dbReference type="Pfam" id="PF01699">
    <property type="entry name" value="Na_Ca_ex"/>
    <property type="match status" value="2"/>
</dbReference>
<feature type="transmembrane region" description="Helical" evidence="5">
    <location>
        <begin position="38"/>
        <end position="64"/>
    </location>
</feature>
<dbReference type="PANTHER" id="PTHR10846">
    <property type="entry name" value="SODIUM/POTASSIUM/CALCIUM EXCHANGER"/>
    <property type="match status" value="1"/>
</dbReference>
<evidence type="ECO:0000313" key="7">
    <source>
        <dbReference type="EMBL" id="RXE58084.1"/>
    </source>
</evidence>
<feature type="transmembrane region" description="Helical" evidence="5">
    <location>
        <begin position="311"/>
        <end position="331"/>
    </location>
</feature>
<protein>
    <submittedName>
        <fullName evidence="7">Sodium:calcium antiporter</fullName>
    </submittedName>
</protein>
<feature type="transmembrane region" description="Helical" evidence="5">
    <location>
        <begin position="121"/>
        <end position="139"/>
    </location>
</feature>
<dbReference type="InterPro" id="IPR044880">
    <property type="entry name" value="NCX_ion-bd_dom_sf"/>
</dbReference>
<keyword evidence="8" id="KW-1185">Reference proteome</keyword>
<keyword evidence="2 5" id="KW-0812">Transmembrane</keyword>
<dbReference type="EMBL" id="RLII01000025">
    <property type="protein sequence ID" value="RXE58084.1"/>
    <property type="molecule type" value="Genomic_DNA"/>
</dbReference>
<evidence type="ECO:0000313" key="8">
    <source>
        <dbReference type="Proteomes" id="UP000289166"/>
    </source>
</evidence>
<dbReference type="GO" id="GO:0008273">
    <property type="term" value="F:calcium, potassium:sodium antiporter activity"/>
    <property type="evidence" value="ECO:0007669"/>
    <property type="project" value="TreeGrafter"/>
</dbReference>
<evidence type="ECO:0000256" key="1">
    <source>
        <dbReference type="ARBA" id="ARBA00004141"/>
    </source>
</evidence>
<evidence type="ECO:0000256" key="5">
    <source>
        <dbReference type="SAM" id="Phobius"/>
    </source>
</evidence>
<proteinExistence type="predicted"/>
<gene>
    <name evidence="7" type="ORF">EFD62_14180</name>
</gene>
<feature type="transmembrane region" description="Helical" evidence="5">
    <location>
        <begin position="286"/>
        <end position="304"/>
    </location>
</feature>
<evidence type="ECO:0000256" key="2">
    <source>
        <dbReference type="ARBA" id="ARBA00022692"/>
    </source>
</evidence>
<comment type="subcellular location">
    <subcellularLocation>
        <location evidence="1">Membrane</location>
        <topology evidence="1">Multi-pass membrane protein</topology>
    </subcellularLocation>
</comment>
<dbReference type="GO" id="GO:0006874">
    <property type="term" value="P:intracellular calcium ion homeostasis"/>
    <property type="evidence" value="ECO:0007669"/>
    <property type="project" value="TreeGrafter"/>
</dbReference>
<comment type="caution">
    <text evidence="7">The sequence shown here is derived from an EMBL/GenBank/DDBJ whole genome shotgun (WGS) entry which is preliminary data.</text>
</comment>
<feature type="transmembrane region" description="Helical" evidence="5">
    <location>
        <begin position="6"/>
        <end position="26"/>
    </location>
</feature>
<sequence length="333" mass="36111">MWISVAQILMALALILISCEFFTNGIEWLGRKLGVGDGVVGSIFSAVGTCLPETMVPVIAIVFLREDSGSMDVGVGAILGAPFMLSTLAFFVIGISVVLFRSKRETGMTVNVNSDIVSRDISFFIVAYSVGVATAFINIHFIKGIVSAFLITTYIYYIILTVKQDSVNQGHLDKLYLTKALGLKNNMQNILLQICISLTGIIFGANLFVKNIEGVAELIGITPLILSLIVTPIVTELPEKFNSIIWISKRKDTLAVGNITGAMVFQSCIPVSIGILATPWHLNSHIIVSSVMATLSASTIYFWIEDKGKLNLIPLLMGGAFYALFIISLFMKG</sequence>
<name>A0A4Q0I1F6_9FIRM</name>
<feature type="domain" description="Sodium/calcium exchanger membrane region" evidence="6">
    <location>
        <begin position="191"/>
        <end position="331"/>
    </location>
</feature>
<feature type="transmembrane region" description="Helical" evidence="5">
    <location>
        <begin position="145"/>
        <end position="162"/>
    </location>
</feature>
<feature type="transmembrane region" description="Helical" evidence="5">
    <location>
        <begin position="255"/>
        <end position="280"/>
    </location>
</feature>
<dbReference type="PANTHER" id="PTHR10846:SF8">
    <property type="entry name" value="INNER MEMBRANE PROTEIN YRBG"/>
    <property type="match status" value="1"/>
</dbReference>
<dbReference type="AlphaFoldDB" id="A0A4Q0I1F6"/>
<reference evidence="8" key="1">
    <citation type="submission" date="2018-11" db="EMBL/GenBank/DDBJ databases">
        <title>Genome sequencing of a novel mesophilic and cellulolytic organism within the genus Hungateiclostridium.</title>
        <authorList>
            <person name="Rettenmaier R."/>
            <person name="Liebl W."/>
            <person name="Zverlov V."/>
        </authorList>
    </citation>
    <scope>NUCLEOTIDE SEQUENCE [LARGE SCALE GENOMIC DNA]</scope>
    <source>
        <strain evidence="8">N2K1</strain>
    </source>
</reference>